<reference evidence="2 3" key="1">
    <citation type="journal article" date="2019" name="Int. J. Syst. Evol. Microbiol.">
        <title>The Global Catalogue of Microorganisms (GCM) 10K type strain sequencing project: providing services to taxonomists for standard genome sequencing and annotation.</title>
        <authorList>
            <consortium name="The Broad Institute Genomics Platform"/>
            <consortium name="The Broad Institute Genome Sequencing Center for Infectious Disease"/>
            <person name="Wu L."/>
            <person name="Ma J."/>
        </authorList>
    </citation>
    <scope>NUCLEOTIDE SEQUENCE [LARGE SCALE GENOMIC DNA]</scope>
    <source>
        <strain evidence="2 3">CGMCC 1.12553</strain>
    </source>
</reference>
<sequence>MDTPENRTVRTRTGPRPRPSFPQCCRRTVEKVWNGKEYDASPRLYAKDCVFYGGPGGETTGIDASEAYAKEVHATFPDFEAREELCFCDDEADLVCMYLHYSGTTKGRSSAPSPREEGTTTGVVINRVRDGKVVEAWAEADALGFLADVGATPESTATK</sequence>
<dbReference type="Proteomes" id="UP001595921">
    <property type="component" value="Unassembled WGS sequence"/>
</dbReference>
<dbReference type="AlphaFoldDB" id="A0ABD5PDQ4"/>
<dbReference type="InterPro" id="IPR009959">
    <property type="entry name" value="Cyclase_SnoaL-like"/>
</dbReference>
<keyword evidence="3" id="KW-1185">Reference proteome</keyword>
<evidence type="ECO:0000256" key="1">
    <source>
        <dbReference type="SAM" id="MobiDB-lite"/>
    </source>
</evidence>
<dbReference type="RefSeq" id="WP_267623389.1">
    <property type="nucleotide sequence ID" value="NZ_JAODIW010000008.1"/>
</dbReference>
<dbReference type="EMBL" id="JBHSDS010000006">
    <property type="protein sequence ID" value="MFC4358795.1"/>
    <property type="molecule type" value="Genomic_DNA"/>
</dbReference>
<protein>
    <submittedName>
        <fullName evidence="2">Ester cyclase</fullName>
    </submittedName>
</protein>
<dbReference type="Gene3D" id="3.10.450.50">
    <property type="match status" value="1"/>
</dbReference>
<dbReference type="InterPro" id="IPR032710">
    <property type="entry name" value="NTF2-like_dom_sf"/>
</dbReference>
<dbReference type="Pfam" id="PF07366">
    <property type="entry name" value="SnoaL"/>
    <property type="match status" value="1"/>
</dbReference>
<proteinExistence type="predicted"/>
<feature type="region of interest" description="Disordered" evidence="1">
    <location>
        <begin position="1"/>
        <end position="21"/>
    </location>
</feature>
<evidence type="ECO:0000313" key="3">
    <source>
        <dbReference type="Proteomes" id="UP001595921"/>
    </source>
</evidence>
<comment type="caution">
    <text evidence="2">The sequence shown here is derived from an EMBL/GenBank/DDBJ whole genome shotgun (WGS) entry which is preliminary data.</text>
</comment>
<name>A0ABD5PDQ4_9EURY</name>
<gene>
    <name evidence="2" type="ORF">ACFO0N_12660</name>
</gene>
<accession>A0ABD5PDQ4</accession>
<organism evidence="2 3">
    <name type="scientific">Halobium salinum</name>
    <dbReference type="NCBI Taxonomy" id="1364940"/>
    <lineage>
        <taxon>Archaea</taxon>
        <taxon>Methanobacteriati</taxon>
        <taxon>Methanobacteriota</taxon>
        <taxon>Stenosarchaea group</taxon>
        <taxon>Halobacteria</taxon>
        <taxon>Halobacteriales</taxon>
        <taxon>Haloferacaceae</taxon>
        <taxon>Halobium</taxon>
    </lineage>
</organism>
<dbReference type="SUPFAM" id="SSF54427">
    <property type="entry name" value="NTF2-like"/>
    <property type="match status" value="1"/>
</dbReference>
<evidence type="ECO:0000313" key="2">
    <source>
        <dbReference type="EMBL" id="MFC4358795.1"/>
    </source>
</evidence>